<keyword evidence="1" id="KW-0472">Membrane</keyword>
<accession>A0AAV4F012</accession>
<proteinExistence type="predicted"/>
<protein>
    <submittedName>
        <fullName evidence="2">Uncharacterized protein</fullName>
    </submittedName>
</protein>
<name>A0AAV4F012_9GAST</name>
<dbReference type="AlphaFoldDB" id="A0AAV4F012"/>
<comment type="caution">
    <text evidence="2">The sequence shown here is derived from an EMBL/GenBank/DDBJ whole genome shotgun (WGS) entry which is preliminary data.</text>
</comment>
<feature type="transmembrane region" description="Helical" evidence="1">
    <location>
        <begin position="23"/>
        <end position="51"/>
    </location>
</feature>
<evidence type="ECO:0000313" key="3">
    <source>
        <dbReference type="Proteomes" id="UP000762676"/>
    </source>
</evidence>
<dbReference type="Proteomes" id="UP000762676">
    <property type="component" value="Unassembled WGS sequence"/>
</dbReference>
<organism evidence="2 3">
    <name type="scientific">Elysia marginata</name>
    <dbReference type="NCBI Taxonomy" id="1093978"/>
    <lineage>
        <taxon>Eukaryota</taxon>
        <taxon>Metazoa</taxon>
        <taxon>Spiralia</taxon>
        <taxon>Lophotrochozoa</taxon>
        <taxon>Mollusca</taxon>
        <taxon>Gastropoda</taxon>
        <taxon>Heterobranchia</taxon>
        <taxon>Euthyneura</taxon>
        <taxon>Panpulmonata</taxon>
        <taxon>Sacoglossa</taxon>
        <taxon>Placobranchoidea</taxon>
        <taxon>Plakobranchidae</taxon>
        <taxon>Elysia</taxon>
    </lineage>
</organism>
<evidence type="ECO:0000313" key="2">
    <source>
        <dbReference type="EMBL" id="GFR66324.1"/>
    </source>
</evidence>
<keyword evidence="1" id="KW-1133">Transmembrane helix</keyword>
<sequence>MSYGLARGDEAHSRGDPRWLMSYWVVVVVIVVIVVVVVVVVVVVIVVRLTLGFRTATSRGRVLRLASPPVDIHEMSTRLGPVNDRIRMLAESAVTEPMQGA</sequence>
<dbReference type="EMBL" id="BMAT01000439">
    <property type="protein sequence ID" value="GFR66324.1"/>
    <property type="molecule type" value="Genomic_DNA"/>
</dbReference>
<keyword evidence="3" id="KW-1185">Reference proteome</keyword>
<reference evidence="2 3" key="1">
    <citation type="journal article" date="2021" name="Elife">
        <title>Chloroplast acquisition without the gene transfer in kleptoplastic sea slugs, Plakobranchus ocellatus.</title>
        <authorList>
            <person name="Maeda T."/>
            <person name="Takahashi S."/>
            <person name="Yoshida T."/>
            <person name="Shimamura S."/>
            <person name="Takaki Y."/>
            <person name="Nagai Y."/>
            <person name="Toyoda A."/>
            <person name="Suzuki Y."/>
            <person name="Arimoto A."/>
            <person name="Ishii H."/>
            <person name="Satoh N."/>
            <person name="Nishiyama T."/>
            <person name="Hasebe M."/>
            <person name="Maruyama T."/>
            <person name="Minagawa J."/>
            <person name="Obokata J."/>
            <person name="Shigenobu S."/>
        </authorList>
    </citation>
    <scope>NUCLEOTIDE SEQUENCE [LARGE SCALE GENOMIC DNA]</scope>
</reference>
<keyword evidence="1" id="KW-0812">Transmembrane</keyword>
<evidence type="ECO:0000256" key="1">
    <source>
        <dbReference type="SAM" id="Phobius"/>
    </source>
</evidence>
<gene>
    <name evidence="2" type="ORF">ElyMa_000225700</name>
</gene>